<dbReference type="CDD" id="cd08544">
    <property type="entry name" value="Reeler"/>
    <property type="match status" value="1"/>
</dbReference>
<dbReference type="PANTHER" id="PTHR45828:SF3">
    <property type="entry name" value="FERRIC-CHELATE REDUCTASE 1"/>
    <property type="match status" value="1"/>
</dbReference>
<evidence type="ECO:0000256" key="9">
    <source>
        <dbReference type="ARBA" id="ARBA00023136"/>
    </source>
</evidence>
<dbReference type="FunFam" id="2.60.40.4060:FF:000003">
    <property type="entry name" value="Ferric chelate reductase 1"/>
    <property type="match status" value="1"/>
</dbReference>
<protein>
    <submittedName>
        <fullName evidence="17">Ferric chelate reductase 1</fullName>
    </submittedName>
</protein>
<evidence type="ECO:0000256" key="13">
    <source>
        <dbReference type="SAM" id="SignalP"/>
    </source>
</evidence>
<dbReference type="PANTHER" id="PTHR45828">
    <property type="entry name" value="CYTOCHROME B561/FERRIC REDUCTASE TRANSMEMBRANE"/>
    <property type="match status" value="1"/>
</dbReference>
<evidence type="ECO:0000259" key="16">
    <source>
        <dbReference type="PROSITE" id="PS51019"/>
    </source>
</evidence>
<dbReference type="PROSITE" id="PS50939">
    <property type="entry name" value="CYTOCHROME_B561"/>
    <property type="match status" value="1"/>
</dbReference>
<dbReference type="Ensembl" id="ENSOTST00005082052.2">
    <property type="protein sequence ID" value="ENSOTSP00005075750.1"/>
    <property type="gene ID" value="ENSOTSG00005035621.2"/>
</dbReference>
<feature type="chain" id="PRO_5034617720" evidence="13">
    <location>
        <begin position="22"/>
        <end position="554"/>
    </location>
</feature>
<dbReference type="CDD" id="cd09628">
    <property type="entry name" value="DOMON_SDR_2_like"/>
    <property type="match status" value="1"/>
</dbReference>
<sequence>MPGPHLLLVVVAVCLIKTASGFANGKVSPACGDMTPQHGHDSSSKPAPYNITLDKPTFRPGDHITVTLRVVPTSGSISFKGFLIEARDAGNPDGPAVGSFSLLNPSESQLLHCGHTQGSAVSHTSKSKKTEIQAVWEAPKNPPSGVQFMATVVQKYKVYWVQIPGPVVPVSHSPPGLSLKGCGRSKSCLRDPVGCDPGRDPLCFFLSFTPEARTVLFELSGPADGYLSFALSLDKWMGNDDVYLCVRDGDSVDINAAYVSGRAHPELASENVLSDTAWQLADGVIQCRFRRDILLPRQIESRFSLDQSYFLFIAHGRAEDGVIYRHDRQPLISTHQTVITGLPENLAGSRSPLLIKFHGVFMLVAWMTTVTTGVIIARYFKHDWPETRLFGRRLWFQVHRALMTLTVLLTCVGFSLPFIYRGGWSRHAGSHPYLGCTVMALSFIQPIMALLRPATDSSRRYIFNWMHLGTGTIARVLAVVAIFLGIQQQALLLPGPWSTGVLAGCVVWGVLVDLLLEFHSKVVIVSRFKKIVLAVFLVGNVGFLSVLLNTIRHV</sequence>
<comment type="subcellular location">
    <subcellularLocation>
        <location evidence="2">Membrane</location>
        <topology evidence="2">Multi-pass membrane protein</topology>
    </subcellularLocation>
</comment>
<feature type="domain" description="Reelin" evidence="16">
    <location>
        <begin position="12"/>
        <end position="185"/>
    </location>
</feature>
<comment type="cofactor">
    <cofactor evidence="1">
        <name>heme b</name>
        <dbReference type="ChEBI" id="CHEBI:60344"/>
    </cofactor>
</comment>
<dbReference type="SMART" id="SM00664">
    <property type="entry name" value="DoH"/>
    <property type="match status" value="1"/>
</dbReference>
<keyword evidence="18" id="KW-1185">Reference proteome</keyword>
<dbReference type="Gene3D" id="1.20.120.1770">
    <property type="match status" value="1"/>
</dbReference>
<evidence type="ECO:0000256" key="1">
    <source>
        <dbReference type="ARBA" id="ARBA00001970"/>
    </source>
</evidence>
<feature type="transmembrane region" description="Helical" evidence="12">
    <location>
        <begin position="401"/>
        <end position="420"/>
    </location>
</feature>
<dbReference type="InterPro" id="IPR006593">
    <property type="entry name" value="Cyt_b561/ferric_Rdtase_TM"/>
</dbReference>
<feature type="signal peptide" evidence="13">
    <location>
        <begin position="1"/>
        <end position="21"/>
    </location>
</feature>
<feature type="transmembrane region" description="Helical" evidence="12">
    <location>
        <begin position="463"/>
        <end position="486"/>
    </location>
</feature>
<keyword evidence="5 12" id="KW-0812">Transmembrane</keyword>
<evidence type="ECO:0000259" key="15">
    <source>
        <dbReference type="PROSITE" id="PS50939"/>
    </source>
</evidence>
<evidence type="ECO:0000256" key="2">
    <source>
        <dbReference type="ARBA" id="ARBA00004141"/>
    </source>
</evidence>
<dbReference type="InterPro" id="IPR002861">
    <property type="entry name" value="Reeler_dom"/>
</dbReference>
<reference evidence="17" key="1">
    <citation type="submission" date="2025-08" db="UniProtKB">
        <authorList>
            <consortium name="Ensembl"/>
        </authorList>
    </citation>
    <scope>IDENTIFICATION</scope>
</reference>
<proteinExistence type="inferred from homology"/>
<dbReference type="Pfam" id="PF03351">
    <property type="entry name" value="DOMON"/>
    <property type="match status" value="1"/>
</dbReference>
<organism evidence="17 18">
    <name type="scientific">Oncorhynchus tshawytscha</name>
    <name type="common">Chinook salmon</name>
    <name type="synonym">Salmo tshawytscha</name>
    <dbReference type="NCBI Taxonomy" id="74940"/>
    <lineage>
        <taxon>Eukaryota</taxon>
        <taxon>Metazoa</taxon>
        <taxon>Chordata</taxon>
        <taxon>Craniata</taxon>
        <taxon>Vertebrata</taxon>
        <taxon>Euteleostomi</taxon>
        <taxon>Actinopterygii</taxon>
        <taxon>Neopterygii</taxon>
        <taxon>Teleostei</taxon>
        <taxon>Protacanthopterygii</taxon>
        <taxon>Salmoniformes</taxon>
        <taxon>Salmonidae</taxon>
        <taxon>Salmoninae</taxon>
        <taxon>Oncorhynchus</taxon>
    </lineage>
</organism>
<feature type="transmembrane region" description="Helical" evidence="12">
    <location>
        <begin position="359"/>
        <end position="380"/>
    </location>
</feature>
<keyword evidence="10" id="KW-0325">Glycoprotein</keyword>
<accession>A0A8C8I8Q0</accession>
<dbReference type="SMART" id="SM00665">
    <property type="entry name" value="B561"/>
    <property type="match status" value="1"/>
</dbReference>
<feature type="transmembrane region" description="Helical" evidence="12">
    <location>
        <begin position="498"/>
        <end position="519"/>
    </location>
</feature>
<reference evidence="17" key="2">
    <citation type="submission" date="2025-09" db="UniProtKB">
        <authorList>
            <consortium name="Ensembl"/>
        </authorList>
    </citation>
    <scope>IDENTIFICATION</scope>
</reference>
<dbReference type="AlphaFoldDB" id="A0A8C8I8Q0"/>
<evidence type="ECO:0000259" key="14">
    <source>
        <dbReference type="PROSITE" id="PS50836"/>
    </source>
</evidence>
<dbReference type="PROSITE" id="PS50836">
    <property type="entry name" value="DOMON"/>
    <property type="match status" value="1"/>
</dbReference>
<keyword evidence="9 12" id="KW-0472">Membrane</keyword>
<evidence type="ECO:0000313" key="17">
    <source>
        <dbReference type="Ensembl" id="ENSOTSP00005075750.1"/>
    </source>
</evidence>
<feature type="domain" description="Cytochrome b561" evidence="15">
    <location>
        <begin position="320"/>
        <end position="527"/>
    </location>
</feature>
<evidence type="ECO:0000256" key="6">
    <source>
        <dbReference type="ARBA" id="ARBA00022982"/>
    </source>
</evidence>
<dbReference type="Pfam" id="PF03188">
    <property type="entry name" value="Cytochrom_B561"/>
    <property type="match status" value="1"/>
</dbReference>
<evidence type="ECO:0000313" key="18">
    <source>
        <dbReference type="Proteomes" id="UP000694402"/>
    </source>
</evidence>
<dbReference type="InterPro" id="IPR005018">
    <property type="entry name" value="DOMON_domain"/>
</dbReference>
<feature type="region of interest" description="Disordered" evidence="11">
    <location>
        <begin position="27"/>
        <end position="48"/>
    </location>
</feature>
<dbReference type="Pfam" id="PF02014">
    <property type="entry name" value="Reeler"/>
    <property type="match status" value="1"/>
</dbReference>
<feature type="transmembrane region" description="Helical" evidence="12">
    <location>
        <begin position="432"/>
        <end position="451"/>
    </location>
</feature>
<dbReference type="Gene3D" id="2.60.40.4060">
    <property type="entry name" value="Reeler domain"/>
    <property type="match status" value="1"/>
</dbReference>
<feature type="transmembrane region" description="Helical" evidence="12">
    <location>
        <begin position="531"/>
        <end position="551"/>
    </location>
</feature>
<keyword evidence="6" id="KW-0249">Electron transport</keyword>
<keyword evidence="7 12" id="KW-1133">Transmembrane helix</keyword>
<evidence type="ECO:0000256" key="4">
    <source>
        <dbReference type="ARBA" id="ARBA00022448"/>
    </source>
</evidence>
<dbReference type="Proteomes" id="UP000694402">
    <property type="component" value="Unassembled WGS sequence"/>
</dbReference>
<comment type="similarity">
    <text evidence="3">Belongs to the FRRS1 family.</text>
</comment>
<evidence type="ECO:0000256" key="3">
    <source>
        <dbReference type="ARBA" id="ARBA00009195"/>
    </source>
</evidence>
<dbReference type="GO" id="GO:0016020">
    <property type="term" value="C:membrane"/>
    <property type="evidence" value="ECO:0007669"/>
    <property type="project" value="UniProtKB-SubCell"/>
</dbReference>
<dbReference type="GeneTree" id="ENSGT00940000157704"/>
<dbReference type="InterPro" id="IPR051237">
    <property type="entry name" value="Ferric-chelate_Red/DefProt"/>
</dbReference>
<name>A0A8C8I8Q0_ONCTS</name>
<keyword evidence="13" id="KW-0732">Signal</keyword>
<feature type="domain" description="DOMON" evidence="14">
    <location>
        <begin position="200"/>
        <end position="316"/>
    </location>
</feature>
<dbReference type="CDD" id="cd08760">
    <property type="entry name" value="Cyt_b561_FRRS1_like"/>
    <property type="match status" value="1"/>
</dbReference>
<evidence type="ECO:0000256" key="8">
    <source>
        <dbReference type="ARBA" id="ARBA00023004"/>
    </source>
</evidence>
<dbReference type="InterPro" id="IPR042307">
    <property type="entry name" value="Reeler_sf"/>
</dbReference>
<evidence type="ECO:0000256" key="10">
    <source>
        <dbReference type="ARBA" id="ARBA00023180"/>
    </source>
</evidence>
<evidence type="ECO:0000256" key="11">
    <source>
        <dbReference type="SAM" id="MobiDB-lite"/>
    </source>
</evidence>
<gene>
    <name evidence="17" type="primary">frrs1b</name>
</gene>
<keyword evidence="4" id="KW-0813">Transport</keyword>
<evidence type="ECO:0000256" key="7">
    <source>
        <dbReference type="ARBA" id="ARBA00022989"/>
    </source>
</evidence>
<keyword evidence="8" id="KW-0408">Iron</keyword>
<dbReference type="PROSITE" id="PS51019">
    <property type="entry name" value="REELIN"/>
    <property type="match status" value="1"/>
</dbReference>
<evidence type="ECO:0000256" key="5">
    <source>
        <dbReference type="ARBA" id="ARBA00022692"/>
    </source>
</evidence>
<evidence type="ECO:0000256" key="12">
    <source>
        <dbReference type="SAM" id="Phobius"/>
    </source>
</evidence>